<dbReference type="SUPFAM" id="SSF57863">
    <property type="entry name" value="ArfGap/RecO-like zinc finger"/>
    <property type="match status" value="1"/>
</dbReference>
<keyword evidence="6" id="KW-0862">Zinc</keyword>
<evidence type="ECO:0000256" key="3">
    <source>
        <dbReference type="ARBA" id="ARBA00022448"/>
    </source>
</evidence>
<evidence type="ECO:0000256" key="10">
    <source>
        <dbReference type="ARBA" id="ARBA00029433"/>
    </source>
</evidence>
<keyword evidence="5" id="KW-0479">Metal-binding</keyword>
<keyword evidence="4" id="KW-0963">Cytoplasm</keyword>
<keyword evidence="7" id="KW-0653">Protein transport</keyword>
<keyword evidence="3" id="KW-0813">Transport</keyword>
<evidence type="ECO:0000256" key="7">
    <source>
        <dbReference type="ARBA" id="ARBA00022927"/>
    </source>
</evidence>
<dbReference type="PANTHER" id="PTHR45686">
    <property type="entry name" value="ADP-RIBOSYLATION FACTOR GTPASE ACTIVATING PROTEIN 3, ISOFORM H-RELATED"/>
    <property type="match status" value="1"/>
</dbReference>
<dbReference type="GO" id="GO:0046872">
    <property type="term" value="F:metal ion binding"/>
    <property type="evidence" value="ECO:0007669"/>
    <property type="project" value="UniProtKB-KW"/>
</dbReference>
<gene>
    <name evidence="11" type="ORF">Baya_12793</name>
</gene>
<evidence type="ECO:0000313" key="12">
    <source>
        <dbReference type="Proteomes" id="UP000319801"/>
    </source>
</evidence>
<reference evidence="11 12" key="1">
    <citation type="journal article" date="2019" name="Genome Biol. Evol.">
        <title>Whole-Genome Sequencing of the Giant Devil Catfish, Bagarius yarrelli.</title>
        <authorList>
            <person name="Jiang W."/>
            <person name="Lv Y."/>
            <person name="Cheng L."/>
            <person name="Yang K."/>
            <person name="Chao B."/>
            <person name="Wang X."/>
            <person name="Li Y."/>
            <person name="Pan X."/>
            <person name="You X."/>
            <person name="Zhang Y."/>
            <person name="Yang J."/>
            <person name="Li J."/>
            <person name="Zhang X."/>
            <person name="Liu S."/>
            <person name="Sun C."/>
            <person name="Yang J."/>
            <person name="Shi Q."/>
        </authorList>
    </citation>
    <scope>NUCLEOTIDE SEQUENCE [LARGE SCALE GENOMIC DNA]</scope>
    <source>
        <strain evidence="11">JWS20170419001</strain>
        <tissue evidence="11">Muscle</tissue>
    </source>
</reference>
<evidence type="ECO:0000256" key="1">
    <source>
        <dbReference type="ARBA" id="ARBA00004394"/>
    </source>
</evidence>
<keyword evidence="8" id="KW-0333">Golgi apparatus</keyword>
<dbReference type="AlphaFoldDB" id="A0A556V3W5"/>
<organism evidence="11 12">
    <name type="scientific">Bagarius yarrelli</name>
    <name type="common">Goonch</name>
    <name type="synonym">Bagrus yarrelli</name>
    <dbReference type="NCBI Taxonomy" id="175774"/>
    <lineage>
        <taxon>Eukaryota</taxon>
        <taxon>Metazoa</taxon>
        <taxon>Chordata</taxon>
        <taxon>Craniata</taxon>
        <taxon>Vertebrata</taxon>
        <taxon>Euteleostomi</taxon>
        <taxon>Actinopterygii</taxon>
        <taxon>Neopterygii</taxon>
        <taxon>Teleostei</taxon>
        <taxon>Ostariophysi</taxon>
        <taxon>Siluriformes</taxon>
        <taxon>Sisoridae</taxon>
        <taxon>Sisorinae</taxon>
        <taxon>Bagarius</taxon>
    </lineage>
</organism>
<dbReference type="PANTHER" id="PTHR45686:SF10">
    <property type="entry name" value="ADP-RIBOSYLATION FACTOR GTPASE-ACTIVATING PROTEIN 2"/>
    <property type="match status" value="1"/>
</dbReference>
<evidence type="ECO:0000313" key="11">
    <source>
        <dbReference type="EMBL" id="TST73085.1"/>
    </source>
</evidence>
<evidence type="ECO:0000256" key="9">
    <source>
        <dbReference type="ARBA" id="ARBA00023136"/>
    </source>
</evidence>
<comment type="caution">
    <text evidence="11">The sequence shown here is derived from an EMBL/GenBank/DDBJ whole genome shotgun (WGS) entry which is preliminary data.</text>
</comment>
<proteinExistence type="predicted"/>
<keyword evidence="9" id="KW-0472">Membrane</keyword>
<dbReference type="GO" id="GO:0005096">
    <property type="term" value="F:GTPase activator activity"/>
    <property type="evidence" value="ECO:0007669"/>
    <property type="project" value="TreeGrafter"/>
</dbReference>
<dbReference type="InterPro" id="IPR037278">
    <property type="entry name" value="ARFGAP/RecO"/>
</dbReference>
<dbReference type="Gene3D" id="1.10.220.150">
    <property type="entry name" value="Arf GTPase activating protein"/>
    <property type="match status" value="1"/>
</dbReference>
<name>A0A556V3W5_BAGYA</name>
<keyword evidence="12" id="KW-1185">Reference proteome</keyword>
<evidence type="ECO:0000256" key="8">
    <source>
        <dbReference type="ARBA" id="ARBA00023034"/>
    </source>
</evidence>
<dbReference type="GO" id="GO:0048205">
    <property type="term" value="P:COPI coating of Golgi vesicle"/>
    <property type="evidence" value="ECO:0007669"/>
    <property type="project" value="TreeGrafter"/>
</dbReference>
<evidence type="ECO:0000256" key="5">
    <source>
        <dbReference type="ARBA" id="ARBA00022723"/>
    </source>
</evidence>
<protein>
    <submittedName>
        <fullName evidence="11">ADP-ribosylation factor GTPase-activating protein 2</fullName>
    </submittedName>
</protein>
<dbReference type="InterPro" id="IPR038508">
    <property type="entry name" value="ArfGAP_dom_sf"/>
</dbReference>
<dbReference type="Proteomes" id="UP000319801">
    <property type="component" value="Unassembled WGS sequence"/>
</dbReference>
<comment type="subcellular location">
    <subcellularLocation>
        <location evidence="2">Cytoplasm</location>
    </subcellularLocation>
    <subcellularLocation>
        <location evidence="10">Endomembrane system</location>
        <topology evidence="10">Peripheral membrane protein</topology>
        <orientation evidence="10">Cytoplasmic side</orientation>
    </subcellularLocation>
    <subcellularLocation>
        <location evidence="1">Golgi apparatus membrane</location>
    </subcellularLocation>
</comment>
<dbReference type="GO" id="GO:0015031">
    <property type="term" value="P:protein transport"/>
    <property type="evidence" value="ECO:0007669"/>
    <property type="project" value="UniProtKB-KW"/>
</dbReference>
<sequence length="190" mass="19723">MASEPNKTEILTVFKRLRSIPTNKACFDCAAKNPSWASISHVALHHPELRHTRSLSPSPALPSLGLSVSRALGLSVSRALGLSVSRALGLSVSRALGLSVSLRSVSLASTSCLSPRSGLSPLSRLGLLSALSPLLSLGLSVSRSLGLSVSRALGLSVFSASSSLGLLSPVCCLPLSASEMQFCNVRFSIE</sequence>
<evidence type="ECO:0000256" key="2">
    <source>
        <dbReference type="ARBA" id="ARBA00004496"/>
    </source>
</evidence>
<evidence type="ECO:0000256" key="6">
    <source>
        <dbReference type="ARBA" id="ARBA00022833"/>
    </source>
</evidence>
<accession>A0A556V3W5</accession>
<dbReference type="OrthoDB" id="983479at2759"/>
<dbReference type="EMBL" id="VCAZ01000112">
    <property type="protein sequence ID" value="TST73085.1"/>
    <property type="molecule type" value="Genomic_DNA"/>
</dbReference>
<evidence type="ECO:0000256" key="4">
    <source>
        <dbReference type="ARBA" id="ARBA00022490"/>
    </source>
</evidence>
<dbReference type="GO" id="GO:0000139">
    <property type="term" value="C:Golgi membrane"/>
    <property type="evidence" value="ECO:0007669"/>
    <property type="project" value="UniProtKB-SubCell"/>
</dbReference>